<evidence type="ECO:0000313" key="1">
    <source>
        <dbReference type="EMBL" id="ABM37868.1"/>
    </source>
</evidence>
<sequence>MPLGEGHSREGGNPATRAEILKRVWIPAPDQALGRLFAGMTMLIPVRMRQHAKGIFKHIFTPDLIATHAYLDCEIGIFGT</sequence>
<dbReference type="KEGG" id="pna:Pnap_2565"/>
<dbReference type="EMBL" id="CP000529">
    <property type="protein sequence ID" value="ABM37868.1"/>
    <property type="molecule type" value="Genomic_DNA"/>
</dbReference>
<gene>
    <name evidence="1" type="ordered locus">Pnap_2565</name>
</gene>
<reference evidence="2" key="1">
    <citation type="journal article" date="2009" name="Environ. Microbiol.">
        <title>The genome of Polaromonas naphthalenivorans strain CJ2, isolated from coal tar-contaminated sediment, reveals physiological and metabolic versatility and evolution through extensive horizontal gene transfer.</title>
        <authorList>
            <person name="Yagi J.M."/>
            <person name="Sims D."/>
            <person name="Brettin T."/>
            <person name="Bruce D."/>
            <person name="Madsen E.L."/>
        </authorList>
    </citation>
    <scope>NUCLEOTIDE SEQUENCE [LARGE SCALE GENOMIC DNA]</scope>
    <source>
        <strain evidence="2">CJ2</strain>
    </source>
</reference>
<keyword evidence="2" id="KW-1185">Reference proteome</keyword>
<proteinExistence type="predicted"/>
<dbReference type="Proteomes" id="UP000000644">
    <property type="component" value="Chromosome"/>
</dbReference>
<accession>A1VQE0</accession>
<dbReference type="HOGENOM" id="CLU_2586734_0_0_4"/>
<organism evidence="1 2">
    <name type="scientific">Polaromonas naphthalenivorans (strain CJ2)</name>
    <dbReference type="NCBI Taxonomy" id="365044"/>
    <lineage>
        <taxon>Bacteria</taxon>
        <taxon>Pseudomonadati</taxon>
        <taxon>Pseudomonadota</taxon>
        <taxon>Betaproteobacteria</taxon>
        <taxon>Burkholderiales</taxon>
        <taxon>Comamonadaceae</taxon>
        <taxon>Polaromonas</taxon>
    </lineage>
</organism>
<dbReference type="AlphaFoldDB" id="A1VQE0"/>
<evidence type="ECO:0000313" key="2">
    <source>
        <dbReference type="Proteomes" id="UP000000644"/>
    </source>
</evidence>
<name>A1VQE0_POLNA</name>
<protein>
    <submittedName>
        <fullName evidence="1">Uncharacterized protein</fullName>
    </submittedName>
</protein>